<dbReference type="NCBIfam" id="TIGR04183">
    <property type="entry name" value="Por_Secre_tail"/>
    <property type="match status" value="1"/>
</dbReference>
<reference evidence="4 5" key="1">
    <citation type="submission" date="2023-03" db="EMBL/GenBank/DDBJ databases">
        <title>Strain YYF002 represents a novel species in the genus Winogradskyella isolated from seawater.</title>
        <authorList>
            <person name="Fu Z.-Y."/>
        </authorList>
    </citation>
    <scope>NUCLEOTIDE SEQUENCE [LARGE SCALE GENOMIC DNA]</scope>
    <source>
        <strain evidence="4 5">YYF002</strain>
    </source>
</reference>
<dbReference type="Pfam" id="PF23759">
    <property type="entry name" value="GBD_T9SS_assoc"/>
    <property type="match status" value="3"/>
</dbReference>
<dbReference type="SUPFAM" id="SSF49265">
    <property type="entry name" value="Fibronectin type III"/>
    <property type="match status" value="1"/>
</dbReference>
<dbReference type="InterPro" id="IPR003961">
    <property type="entry name" value="FN3_dom"/>
</dbReference>
<evidence type="ECO:0000313" key="4">
    <source>
        <dbReference type="EMBL" id="MDG4717032.1"/>
    </source>
</evidence>
<comment type="caution">
    <text evidence="4">The sequence shown here is derived from an EMBL/GenBank/DDBJ whole genome shotgun (WGS) entry which is preliminary data.</text>
</comment>
<dbReference type="EMBL" id="JARSBN010000009">
    <property type="protein sequence ID" value="MDG4717032.1"/>
    <property type="molecule type" value="Genomic_DNA"/>
</dbReference>
<dbReference type="CDD" id="cd00063">
    <property type="entry name" value="FN3"/>
    <property type="match status" value="1"/>
</dbReference>
<feature type="domain" description="Fibronectin type-III" evidence="3">
    <location>
        <begin position="200"/>
        <end position="289"/>
    </location>
</feature>
<name>A0ABT6G546_9FLAO</name>
<dbReference type="InterPro" id="IPR036116">
    <property type="entry name" value="FN3_sf"/>
</dbReference>
<dbReference type="InterPro" id="IPR056600">
    <property type="entry name" value="GBD_T9SS_assoc"/>
</dbReference>
<dbReference type="Pfam" id="PF18962">
    <property type="entry name" value="Por_Secre_tail"/>
    <property type="match status" value="1"/>
</dbReference>
<evidence type="ECO:0000259" key="3">
    <source>
        <dbReference type="PROSITE" id="PS50853"/>
    </source>
</evidence>
<gene>
    <name evidence="4" type="ORF">P7122_14185</name>
</gene>
<evidence type="ECO:0000256" key="2">
    <source>
        <dbReference type="SAM" id="SignalP"/>
    </source>
</evidence>
<dbReference type="InterPro" id="IPR013783">
    <property type="entry name" value="Ig-like_fold"/>
</dbReference>
<sequence length="998" mass="106454">MKKITLLFMMLMSITAFSQIEVIENFDDVANNQVPTGWTETNFGASSNFPCDGSAKTVTTLFTAVGQETLTTPYYSGISNGTDLTVSFSYNIFEQFSQFPPPSYVAPATNWGSIVLEYTTDGTNWNTATTINDSNYTFVSTTDCSATASINVGAIANGSDFQARFVVTASNITNFALWVNIDNISITQVATTVPNCDATLISPVNGSDTADTDVALTWQPATGLPTGYTVNVGTFTGGTDIVNGATTTETSYSLSGLSYETQYFVNIIPTNGVGNATGCVEETFTTRAAPIPGATCSSPIVISSFPFLEAGGNTDDYEDNIDASPCSNSYMNGKDVFYEITPATDVSINIDMTNISNNGSSIHVVNGCPDVATECVDYVGSFSGTTRSLSDVVLLAGNTYFIVLSNSGSTRTYTYDLIITANSCVNPTIGTMTPIADCDNGQFSVDVEVAYLGSATSLTLSDDDGTTSDITNITSTGVVTMGPYASGTTVNFTLTNEQDGSCSNTNSTYFYCPPSNDECSAPISLTVNTDDTCTIFTSATNAGATESVTDPDTCASASNNNNDVWFSFVATSEVIILEYLNITDAINSGGSIQATELLEGSCGSLSSIACYTTNYVTFGGLTIGNTYYIRNNTRLDGEYAQNYDICLREAPAPPANDECANAAVLTASTDDMCNNAVSGTTVGATLSSDNSCNTDGYGDVWYVFNPTNSGYYEFELTRNSTTPATYYSVYEGSCGSLTEVTTSCNSNANQILNLDNTSTYYVMVQTQQSGEGITFDLCVTELPPAQPNSDCSGALTFSESPDSAGTNRVSGNLDNAYYSPEGACSSTYESVWYKFTPSYSGLYNFELIRTAGTSYYTVYDSDICSTDLDYVGGDINSCFESGTDTATLVAGTTYLVTIQASSAASFEFFVYPDPSLGVGSSTFESFRFYPNPVKDVLNLDSQEIIDSVEVYNIMGQQVHYETPEFSEAEINISDLKSGVYFIKVSINNKQKTFKILKD</sequence>
<dbReference type="RefSeq" id="WP_278006458.1">
    <property type="nucleotide sequence ID" value="NZ_JARSBN010000009.1"/>
</dbReference>
<protein>
    <submittedName>
        <fullName evidence="4">T9SS type A sorting domain-containing protein</fullName>
    </submittedName>
</protein>
<organism evidence="4 5">
    <name type="scientific">Winogradskyella marincola</name>
    <dbReference type="NCBI Taxonomy" id="3037795"/>
    <lineage>
        <taxon>Bacteria</taxon>
        <taxon>Pseudomonadati</taxon>
        <taxon>Bacteroidota</taxon>
        <taxon>Flavobacteriia</taxon>
        <taxon>Flavobacteriales</taxon>
        <taxon>Flavobacteriaceae</taxon>
        <taxon>Winogradskyella</taxon>
    </lineage>
</organism>
<accession>A0ABT6G546</accession>
<evidence type="ECO:0000313" key="5">
    <source>
        <dbReference type="Proteomes" id="UP001529085"/>
    </source>
</evidence>
<dbReference type="Proteomes" id="UP001529085">
    <property type="component" value="Unassembled WGS sequence"/>
</dbReference>
<evidence type="ECO:0000256" key="1">
    <source>
        <dbReference type="ARBA" id="ARBA00022729"/>
    </source>
</evidence>
<proteinExistence type="predicted"/>
<feature type="signal peptide" evidence="2">
    <location>
        <begin position="1"/>
        <end position="18"/>
    </location>
</feature>
<dbReference type="Gene3D" id="2.60.120.380">
    <property type="match status" value="1"/>
</dbReference>
<dbReference type="PROSITE" id="PS50853">
    <property type="entry name" value="FN3"/>
    <property type="match status" value="1"/>
</dbReference>
<dbReference type="InterPro" id="IPR026444">
    <property type="entry name" value="Secre_tail"/>
</dbReference>
<dbReference type="Gene3D" id="2.60.40.10">
    <property type="entry name" value="Immunoglobulins"/>
    <property type="match status" value="1"/>
</dbReference>
<keyword evidence="5" id="KW-1185">Reference proteome</keyword>
<keyword evidence="1 2" id="KW-0732">Signal</keyword>
<feature type="chain" id="PRO_5046626630" evidence="2">
    <location>
        <begin position="19"/>
        <end position="998"/>
    </location>
</feature>
<dbReference type="Pfam" id="PF00041">
    <property type="entry name" value="fn3"/>
    <property type="match status" value="1"/>
</dbReference>